<feature type="domain" description="ABC transmembrane type-1" evidence="7">
    <location>
        <begin position="189"/>
        <end position="368"/>
    </location>
</feature>
<comment type="caution">
    <text evidence="8">The sequence shown here is derived from an EMBL/GenBank/DDBJ whole genome shotgun (WGS) entry which is preliminary data.</text>
</comment>
<keyword evidence="9" id="KW-1185">Reference proteome</keyword>
<comment type="subcellular location">
    <subcellularLocation>
        <location evidence="1 6">Cell membrane</location>
        <topology evidence="1 6">Multi-pass membrane protein</topology>
    </subcellularLocation>
</comment>
<feature type="transmembrane region" description="Helical" evidence="6">
    <location>
        <begin position="26"/>
        <end position="45"/>
    </location>
</feature>
<evidence type="ECO:0000256" key="4">
    <source>
        <dbReference type="ARBA" id="ARBA00022989"/>
    </source>
</evidence>
<feature type="transmembrane region" description="Helical" evidence="6">
    <location>
        <begin position="92"/>
        <end position="113"/>
    </location>
</feature>
<evidence type="ECO:0000259" key="7">
    <source>
        <dbReference type="PROSITE" id="PS50928"/>
    </source>
</evidence>
<dbReference type="GO" id="GO:0031460">
    <property type="term" value="P:glycine betaine transport"/>
    <property type="evidence" value="ECO:0007669"/>
    <property type="project" value="TreeGrafter"/>
</dbReference>
<dbReference type="InterPro" id="IPR000515">
    <property type="entry name" value="MetI-like"/>
</dbReference>
<dbReference type="Proteomes" id="UP000433309">
    <property type="component" value="Unassembled WGS sequence"/>
</dbReference>
<protein>
    <submittedName>
        <fullName evidence="8">ABC transporter permease subunit</fullName>
    </submittedName>
</protein>
<evidence type="ECO:0000256" key="2">
    <source>
        <dbReference type="ARBA" id="ARBA00022448"/>
    </source>
</evidence>
<proteinExistence type="inferred from homology"/>
<dbReference type="EMBL" id="WKJK01000002">
    <property type="protein sequence ID" value="MRW89405.1"/>
    <property type="molecule type" value="Genomic_DNA"/>
</dbReference>
<sequence>MSAVLPLTLADKAGLRWPQAGARPNAIALSAVALGLLSQQLPFAVLRANRVAPEGEPFSLLALGVHWGALAAGGWLLLALTVWLARGRVRAPLLALALTLAAASSYAALTWGASTLVTGQDWSRIALSTGAWGTLAAVYIAGFALYAEAPRWLVLPVAVLAVLASLAPYQHLGVVLEYRIAAATFHEELLRHLLLVAVALPPAMVLGAAIGLLAARKRAFETVLLGAVGLLQTIPSIALFGLLLPLLGLGIKPALLAMVLYGLWPIVVHTHTGLTGVPAAMLDAARGVGMSGWQMFWRVELPLAAPFFIEGVRGAMLMLIGLATVAVLVNAGGLGYFLLRGTEQAVPDLVLLGTLPVVALALGADVVMRLLAWALTAKGRAA</sequence>
<feature type="transmembrane region" description="Helical" evidence="6">
    <location>
        <begin position="65"/>
        <end position="85"/>
    </location>
</feature>
<feature type="transmembrane region" description="Helical" evidence="6">
    <location>
        <begin position="153"/>
        <end position="172"/>
    </location>
</feature>
<dbReference type="GO" id="GO:0055085">
    <property type="term" value="P:transmembrane transport"/>
    <property type="evidence" value="ECO:0007669"/>
    <property type="project" value="InterPro"/>
</dbReference>
<gene>
    <name evidence="8" type="ORF">GJ699_05365</name>
</gene>
<dbReference type="Pfam" id="PF00528">
    <property type="entry name" value="BPD_transp_1"/>
    <property type="match status" value="1"/>
</dbReference>
<comment type="similarity">
    <text evidence="6">Belongs to the binding-protein-dependent transport system permease family.</text>
</comment>
<dbReference type="RefSeq" id="WP_154373818.1">
    <property type="nucleotide sequence ID" value="NZ_WKJK01000002.1"/>
</dbReference>
<dbReference type="Gene3D" id="1.10.3720.10">
    <property type="entry name" value="MetI-like"/>
    <property type="match status" value="1"/>
</dbReference>
<feature type="transmembrane region" description="Helical" evidence="6">
    <location>
        <begin position="222"/>
        <end position="247"/>
    </location>
</feature>
<reference evidence="8 9" key="1">
    <citation type="submission" date="2019-11" db="EMBL/GenBank/DDBJ databases">
        <title>Novel species isolated from a subtropical stream in China.</title>
        <authorList>
            <person name="Lu H."/>
        </authorList>
    </citation>
    <scope>NUCLEOTIDE SEQUENCE [LARGE SCALE GENOMIC DNA]</scope>
    <source>
        <strain evidence="8 9">FT80W</strain>
    </source>
</reference>
<feature type="transmembrane region" description="Helical" evidence="6">
    <location>
        <begin position="259"/>
        <end position="282"/>
    </location>
</feature>
<feature type="transmembrane region" description="Helical" evidence="6">
    <location>
        <begin position="125"/>
        <end position="146"/>
    </location>
</feature>
<dbReference type="AlphaFoldDB" id="A0A6I2KTW6"/>
<accession>A0A6I2KTW6</accession>
<feature type="transmembrane region" description="Helical" evidence="6">
    <location>
        <begin position="303"/>
        <end position="329"/>
    </location>
</feature>
<dbReference type="InterPro" id="IPR035906">
    <property type="entry name" value="MetI-like_sf"/>
</dbReference>
<dbReference type="PANTHER" id="PTHR30177:SF4">
    <property type="entry name" value="OSMOPROTECTANT IMPORT PERMEASE PROTEIN OSMW"/>
    <property type="match status" value="1"/>
</dbReference>
<dbReference type="SUPFAM" id="SSF161098">
    <property type="entry name" value="MetI-like"/>
    <property type="match status" value="1"/>
</dbReference>
<evidence type="ECO:0000256" key="1">
    <source>
        <dbReference type="ARBA" id="ARBA00004651"/>
    </source>
</evidence>
<keyword evidence="3 6" id="KW-0812">Transmembrane</keyword>
<feature type="transmembrane region" description="Helical" evidence="6">
    <location>
        <begin position="192"/>
        <end position="215"/>
    </location>
</feature>
<evidence type="ECO:0000256" key="3">
    <source>
        <dbReference type="ARBA" id="ARBA00022692"/>
    </source>
</evidence>
<evidence type="ECO:0000256" key="5">
    <source>
        <dbReference type="ARBA" id="ARBA00023136"/>
    </source>
</evidence>
<evidence type="ECO:0000313" key="8">
    <source>
        <dbReference type="EMBL" id="MRW89405.1"/>
    </source>
</evidence>
<dbReference type="CDD" id="cd06261">
    <property type="entry name" value="TM_PBP2"/>
    <property type="match status" value="1"/>
</dbReference>
<keyword evidence="5 6" id="KW-0472">Membrane</keyword>
<dbReference type="GO" id="GO:0005886">
    <property type="term" value="C:plasma membrane"/>
    <property type="evidence" value="ECO:0007669"/>
    <property type="project" value="UniProtKB-SubCell"/>
</dbReference>
<keyword evidence="2 6" id="KW-0813">Transport</keyword>
<keyword evidence="4 6" id="KW-1133">Transmembrane helix</keyword>
<evidence type="ECO:0000313" key="9">
    <source>
        <dbReference type="Proteomes" id="UP000433309"/>
    </source>
</evidence>
<name>A0A6I2KTW6_9BURK</name>
<evidence type="ECO:0000256" key="6">
    <source>
        <dbReference type="RuleBase" id="RU363032"/>
    </source>
</evidence>
<dbReference type="PANTHER" id="PTHR30177">
    <property type="entry name" value="GLYCINE BETAINE/L-PROLINE TRANSPORT SYSTEM PERMEASE PROTEIN PROW"/>
    <property type="match status" value="1"/>
</dbReference>
<dbReference type="InterPro" id="IPR051204">
    <property type="entry name" value="ABC_transp_perm/SBD"/>
</dbReference>
<feature type="transmembrane region" description="Helical" evidence="6">
    <location>
        <begin position="349"/>
        <end position="372"/>
    </location>
</feature>
<organism evidence="8 9">
    <name type="scientific">Duganella guangzhouensis</name>
    <dbReference type="NCBI Taxonomy" id="2666084"/>
    <lineage>
        <taxon>Bacteria</taxon>
        <taxon>Pseudomonadati</taxon>
        <taxon>Pseudomonadota</taxon>
        <taxon>Betaproteobacteria</taxon>
        <taxon>Burkholderiales</taxon>
        <taxon>Oxalobacteraceae</taxon>
        <taxon>Telluria group</taxon>
        <taxon>Duganella</taxon>
    </lineage>
</organism>
<dbReference type="PROSITE" id="PS50928">
    <property type="entry name" value="ABC_TM1"/>
    <property type="match status" value="1"/>
</dbReference>